<dbReference type="InterPro" id="IPR020456">
    <property type="entry name" value="Acylphosphatase"/>
</dbReference>
<proteinExistence type="evidence at transcript level"/>
<dbReference type="Pfam" id="PF00708">
    <property type="entry name" value="Acylphosphatase"/>
    <property type="match status" value="1"/>
</dbReference>
<comment type="catalytic activity">
    <reaction evidence="4 5 6">
        <text>an acyl phosphate + H2O = a carboxylate + phosphate + H(+)</text>
        <dbReference type="Rhea" id="RHEA:14965"/>
        <dbReference type="ChEBI" id="CHEBI:15377"/>
        <dbReference type="ChEBI" id="CHEBI:15378"/>
        <dbReference type="ChEBI" id="CHEBI:29067"/>
        <dbReference type="ChEBI" id="CHEBI:43474"/>
        <dbReference type="ChEBI" id="CHEBI:59918"/>
        <dbReference type="EC" id="3.6.1.7"/>
    </reaction>
</comment>
<evidence type="ECO:0000256" key="7">
    <source>
        <dbReference type="RuleBase" id="RU004168"/>
    </source>
</evidence>
<dbReference type="PRINTS" id="PR00112">
    <property type="entry name" value="ACYLPHPHTASE"/>
</dbReference>
<dbReference type="AlphaFoldDB" id="A0A023GHK5"/>
<dbReference type="PROSITE" id="PS51160">
    <property type="entry name" value="ACYLPHOSPHATASE_3"/>
    <property type="match status" value="1"/>
</dbReference>
<dbReference type="GO" id="GO:0003998">
    <property type="term" value="F:acylphosphatase activity"/>
    <property type="evidence" value="ECO:0007669"/>
    <property type="project" value="UniProtKB-EC"/>
</dbReference>
<dbReference type="PROSITE" id="PS00151">
    <property type="entry name" value="ACYLPHOSPHATASE_2"/>
    <property type="match status" value="1"/>
</dbReference>
<feature type="domain" description="Acylphosphatase-like" evidence="8">
    <location>
        <begin position="4"/>
        <end position="94"/>
    </location>
</feature>
<evidence type="ECO:0000256" key="3">
    <source>
        <dbReference type="ARBA" id="ARBA00022801"/>
    </source>
</evidence>
<organism evidence="9">
    <name type="scientific">Amblyomma triste</name>
    <name type="common">Neotropical tick</name>
    <dbReference type="NCBI Taxonomy" id="251400"/>
    <lineage>
        <taxon>Eukaryota</taxon>
        <taxon>Metazoa</taxon>
        <taxon>Ecdysozoa</taxon>
        <taxon>Arthropoda</taxon>
        <taxon>Chelicerata</taxon>
        <taxon>Arachnida</taxon>
        <taxon>Acari</taxon>
        <taxon>Parasitiformes</taxon>
        <taxon>Ixodida</taxon>
        <taxon>Ixodoidea</taxon>
        <taxon>Ixodidae</taxon>
        <taxon>Amblyomminae</taxon>
        <taxon>Amblyomma</taxon>
    </lineage>
</organism>
<dbReference type="EC" id="3.6.1.7" evidence="2 5"/>
<accession>A0A023GHK5</accession>
<dbReference type="InterPro" id="IPR001792">
    <property type="entry name" value="Acylphosphatase-like_dom"/>
</dbReference>
<dbReference type="InterPro" id="IPR017968">
    <property type="entry name" value="Acylphosphatase_CS"/>
</dbReference>
<dbReference type="PANTHER" id="PTHR10029">
    <property type="entry name" value="ACYLPHOSPHATASE"/>
    <property type="match status" value="1"/>
</dbReference>
<keyword evidence="3 5" id="KW-0378">Hydrolase</keyword>
<sequence length="96" mass="10758">MVRSANFEVFGRVQGVFFRKCTKDKADSLGICGWVRNTRKGTVEGIIQGSTDKMDTMKHWLSNVGSPSSAIEKCTFTDEKNIDEAEFENFSIKKTA</sequence>
<dbReference type="Gene3D" id="3.30.70.100">
    <property type="match status" value="1"/>
</dbReference>
<evidence type="ECO:0000313" key="9">
    <source>
        <dbReference type="EMBL" id="JAC32230.1"/>
    </source>
</evidence>
<evidence type="ECO:0000256" key="1">
    <source>
        <dbReference type="ARBA" id="ARBA00005614"/>
    </source>
</evidence>
<dbReference type="FunFam" id="3.30.70.100:FF:000011">
    <property type="entry name" value="Acylphosphatase"/>
    <property type="match status" value="1"/>
</dbReference>
<protein>
    <recommendedName>
        <fullName evidence="2 5">Acylphosphatase</fullName>
        <ecNumber evidence="2 5">3.6.1.7</ecNumber>
    </recommendedName>
</protein>
<feature type="active site" evidence="5">
    <location>
        <position position="37"/>
    </location>
</feature>
<dbReference type="PANTHER" id="PTHR10029:SF3">
    <property type="entry name" value="ACYLPHOSPHATASE-RELATED"/>
    <property type="match status" value="1"/>
</dbReference>
<comment type="similarity">
    <text evidence="1 7">Belongs to the acylphosphatase family.</text>
</comment>
<evidence type="ECO:0000256" key="5">
    <source>
        <dbReference type="PROSITE-ProRule" id="PRU00520"/>
    </source>
</evidence>
<evidence type="ECO:0000259" key="8">
    <source>
        <dbReference type="PROSITE" id="PS51160"/>
    </source>
</evidence>
<dbReference type="PROSITE" id="PS00150">
    <property type="entry name" value="ACYLPHOSPHATASE_1"/>
    <property type="match status" value="1"/>
</dbReference>
<reference evidence="9" key="1">
    <citation type="submission" date="2014-03" db="EMBL/GenBank/DDBJ databases">
        <title>The sialotranscriptome of Amblyomma triste, Amblyomma parvum and Amblyomma cajennense ticks, uncovered by 454-based RNA-seq.</title>
        <authorList>
            <person name="Garcia G.R."/>
            <person name="Gardinassi L.G."/>
            <person name="Ribeiro J.M."/>
            <person name="Anatriello E."/>
            <person name="Ferreira B.R."/>
            <person name="Moreira H.N."/>
            <person name="Mafra C."/>
            <person name="Olegario M.M."/>
            <person name="Szabo P.J."/>
            <person name="Miranda-Santos I.K."/>
            <person name="Maruyama S.R."/>
        </authorList>
    </citation>
    <scope>NUCLEOTIDE SEQUENCE</scope>
    <source>
        <strain evidence="9">Mato Grasso do Sul</strain>
        <tissue evidence="9">Salivary glands</tissue>
    </source>
</reference>
<name>A0A023GHK5_AMBTT</name>
<dbReference type="EMBL" id="GBBM01003188">
    <property type="protein sequence ID" value="JAC32230.1"/>
    <property type="molecule type" value="mRNA"/>
</dbReference>
<dbReference type="InterPro" id="IPR036046">
    <property type="entry name" value="Acylphosphatase-like_dom_sf"/>
</dbReference>
<evidence type="ECO:0000256" key="2">
    <source>
        <dbReference type="ARBA" id="ARBA00012150"/>
    </source>
</evidence>
<feature type="active site" evidence="5">
    <location>
        <position position="19"/>
    </location>
</feature>
<evidence type="ECO:0000256" key="6">
    <source>
        <dbReference type="RuleBase" id="RU000553"/>
    </source>
</evidence>
<evidence type="ECO:0000256" key="4">
    <source>
        <dbReference type="ARBA" id="ARBA00047645"/>
    </source>
</evidence>
<dbReference type="SUPFAM" id="SSF54975">
    <property type="entry name" value="Acylphosphatase/BLUF domain-like"/>
    <property type="match status" value="1"/>
</dbReference>